<reference evidence="9" key="1">
    <citation type="submission" date="2022-07" db="EMBL/GenBank/DDBJ databases">
        <title>Phylogenomic reconstructions and comparative analyses of Kickxellomycotina fungi.</title>
        <authorList>
            <person name="Reynolds N.K."/>
            <person name="Stajich J.E."/>
            <person name="Barry K."/>
            <person name="Grigoriev I.V."/>
            <person name="Crous P."/>
            <person name="Smith M.E."/>
        </authorList>
    </citation>
    <scope>NUCLEOTIDE SEQUENCE</scope>
    <source>
        <strain evidence="9">NRRL 3115</strain>
    </source>
</reference>
<feature type="compositionally biased region" description="Polar residues" evidence="6">
    <location>
        <begin position="2192"/>
        <end position="2207"/>
    </location>
</feature>
<dbReference type="InterPro" id="IPR011545">
    <property type="entry name" value="DEAD/DEAH_box_helicase_dom"/>
</dbReference>
<dbReference type="CDD" id="cd18022">
    <property type="entry name" value="DEXHc_ASCC3_2"/>
    <property type="match status" value="1"/>
</dbReference>
<evidence type="ECO:0000259" key="7">
    <source>
        <dbReference type="PROSITE" id="PS51192"/>
    </source>
</evidence>
<evidence type="ECO:0000256" key="2">
    <source>
        <dbReference type="ARBA" id="ARBA00022741"/>
    </source>
</evidence>
<dbReference type="InterPro" id="IPR036388">
    <property type="entry name" value="WH-like_DNA-bd_sf"/>
</dbReference>
<dbReference type="InterPro" id="IPR004179">
    <property type="entry name" value="Sec63-dom"/>
</dbReference>
<sequence>MLEDPSNCLGFADLLRLRDARRERLLDRRAKLRLQYQAELNTAATASIADSSTPNLSAAPAISVDRKGKGAVGSRAPGEGKEKGKGKGKGKGKAQSSNSSLASSTGYTEGHPGSVHTDAKPNESALDVFESDGSDGLLSELQAAIAREQGLRKPLMSCLGSNGAANASSIDKHHPAHQPLARNNPMLAASDTAHSTSSVLAPIPDILLRHDLPEYIRRIESEAAAKSATQPTAKLNKTWLLSKCRLVIAVSDMGTSNEAAEALCTEIFTVLRSDRSDNDIQGQMLELVGFDNMDFLSMLISHRAEIVNTVTKESDYARVAKAMRQNRLPGVQAVVRSEKDIAIEKDILKSQRKPQRRAAQAAQSGDEDSADQKSAQILGLGSDLRRARERQLTKRTPEALLPESRGPEVYPHVYTSTAAGRAGGNMLSMFGSKYALPVGTTRDEFADHEEITIPISTPAPRRHTEQPVMIEDMDPLCSYTFRKYSSLNRIQSIIYPTAYGTNENILLSAPTGAGKTDVALLTILRTISQYCSPEPKTMGYWGSASDKPKITVAKSEFKIVYIAPMKALAAEVVEKYQSRLKWLGIQCRELTGDMQLTKAEINATQIIVTTPEKWDVVTRKSSGDMELVDRVKLLIVDEIHLLNEDRGSVIETLIARTQRQVESRQSMIRLVGLSATLPNYVDVSNFLGVNPHKGLFYFDSGFRPVPLEQHFVGVHGKPGTQAANRLLNRVCYERVQRLVAQGNQVMVFVHARKDTVKTAQALRELAVADGYLDQFAPSMDSPASHRLAERARKSHNRELKDLFKDGFSIHHAGMLRSDRNLVEEMFAKGLVRVLCCTSTLAWGVNLPAYAVVIKGTQVYDSQKGAFVDLSILDVLQIFGRAGRPQYESHGVGYILTTHDRLAHYVSAITMQHPIESKFASNLIDNLNAEITLGTVTNVDEGVAWLGYTYMFIRMQKNPLVYGLTGDELVDDPFLGQRRSELITNAAKELNRLQMIVFDPENGFMAAKDLGRISSSYYLRHESVEAFNQTMRPRMTEADGIALLCLSKEFDQIRVRDTEEKELKRLLASSCCCDIKGGIDNKHGKTSVLLQSAISRARIEDFSLISDSAYVAQNGARIIRALFEIALSRNWGPAAAVALSLSKSIEKQMWPFEHPLKQFPMPQDVMRRLESPSGAIVDMERLYEMDVGELGALVHNHRYGPTLASFVNQLPRLELSAEIVPITRSVLQVTLTATPAFEWNDRVHGTGEAFWVWVEDTDNTEIYHTENILLRKKGFGEPKVSVFTIPVHEPLPAQIFIRAVSDRWVGAETVTAVSFKHLMLPEHHETHTDLLDLQPLPITALQDPCLEEICRSRFTHFNPVQTQIFHTLYRQPFNALIGAPTGSGKTVAAELAMWWAFREHPRQKVVYIAPLKALVKERVADWGKRLTGPMNRTLVELTGDVTPDPDSIRHADIIITTPEKWDGVSRAWHAREYVQNVSLVIIDEIHLLGGDRGPILEVIVSRMNHIAAQTGKPVRVVGLSTALANARDLADWLGIAKVGLYNFRHSVRPVPLEIYIDGFPGRHYCPRMASMNRPAYRAIRTHSPQKPVIIFVSSRRQTRLTAQDLMAYCGIEENPRHFLRMDEWEIEAVLERTQDPNLRLSLSFGIGMHHAGLTENDRKICEQLFYDRKIQVLVATSTLAWGVNLPAHLVILKGTEFYDAKSKGYVDFPITDVLQMIGRAGRPQFDDRAIARIFVTDTKKEFYKKFLHEPFPVESSLHNHLHEHINAEIASGAVKSAQDAVDYLSWTYLYRRLRQNPTYYGVEEATESGVDKYLSKLVLSCFADLERAQCITAARDYGRGLVAVAPTPLGKIASQYYLSHKTMQIFNERLNAIDRSNRSCDLLHLLSEAAEWAELPVRHNEDLLNRELEREVPFSLGRGKIDYLSPHAKANLLLQKHMVRGELPCSDYVTDTRTVLDSSIRILQAMVDVAAYKGDLASSLATMELMQAIKQAAMPEDSPLLQLSPDISQENIARLCSASQGSRLRCLGDMLVLNDSKLQAVFRSPNAGSECAEAWCQSVRALPALDISIAPGTVASTAAASVNDAGKKGVSSKKINSLNGLLPATQYSIVVTLKHAPVQTSIKQHRFIKEPGQAFTPKFGKTQYEGWWIVLAEEGDGELLALKRVSMQSKPESSGVWANSGEQPVKQSRSRATEQGSNGFSSDTGSAIQQQQAPKTARLFFITPETPGAYKLKLSVVSDAYLGLDQEFDVDLTVGDNQMTLHDTSSFISKEKMKEYQ</sequence>
<feature type="domain" description="Helicase ATP-binding" evidence="7">
    <location>
        <begin position="496"/>
        <end position="695"/>
    </location>
</feature>
<dbReference type="InterPro" id="IPR014756">
    <property type="entry name" value="Ig_E-set"/>
</dbReference>
<dbReference type="FunFam" id="2.60.40.150:FF:000004">
    <property type="entry name" value="RNA helicase, activating signal cointegrator 1"/>
    <property type="match status" value="1"/>
</dbReference>
<dbReference type="SUPFAM" id="SSF81296">
    <property type="entry name" value="E set domains"/>
    <property type="match status" value="1"/>
</dbReference>
<dbReference type="InterPro" id="IPR027417">
    <property type="entry name" value="P-loop_NTPase"/>
</dbReference>
<dbReference type="GO" id="GO:0003676">
    <property type="term" value="F:nucleic acid binding"/>
    <property type="evidence" value="ECO:0007669"/>
    <property type="project" value="InterPro"/>
</dbReference>
<evidence type="ECO:0000256" key="3">
    <source>
        <dbReference type="ARBA" id="ARBA00022801"/>
    </source>
</evidence>
<dbReference type="EMBL" id="JANBTW010000009">
    <property type="protein sequence ID" value="KAJ2679793.1"/>
    <property type="molecule type" value="Genomic_DNA"/>
</dbReference>
<dbReference type="Gene3D" id="1.10.3380.10">
    <property type="entry name" value="Sec63 N-terminal domain-like domain"/>
    <property type="match status" value="2"/>
</dbReference>
<feature type="domain" description="Helicase C-terminal" evidence="8">
    <location>
        <begin position="1570"/>
        <end position="1781"/>
    </location>
</feature>
<dbReference type="SUPFAM" id="SSF46785">
    <property type="entry name" value="Winged helix' DNA-binding domain"/>
    <property type="match status" value="2"/>
</dbReference>
<dbReference type="FunFam" id="1.10.3380.10:FF:000002">
    <property type="entry name" value="Activating signal cointegrator 1 complex subunit 3"/>
    <property type="match status" value="1"/>
</dbReference>
<keyword evidence="5" id="KW-0067">ATP-binding</keyword>
<feature type="domain" description="Helicase ATP-binding" evidence="7">
    <location>
        <begin position="1365"/>
        <end position="1540"/>
    </location>
</feature>
<dbReference type="GO" id="GO:0003724">
    <property type="term" value="F:RNA helicase activity"/>
    <property type="evidence" value="ECO:0007669"/>
    <property type="project" value="UniProtKB-EC"/>
</dbReference>
<evidence type="ECO:0000256" key="1">
    <source>
        <dbReference type="ARBA" id="ARBA00022737"/>
    </source>
</evidence>
<dbReference type="Pfam" id="PF00270">
    <property type="entry name" value="DEAD"/>
    <property type="match status" value="2"/>
</dbReference>
<dbReference type="FunFam" id="3.40.50.300:FF:000231">
    <property type="entry name" value="Activating signal cointegrator 1 complex subunit 3"/>
    <property type="match status" value="1"/>
</dbReference>
<keyword evidence="1" id="KW-0677">Repeat</keyword>
<evidence type="ECO:0000256" key="4">
    <source>
        <dbReference type="ARBA" id="ARBA00022806"/>
    </source>
</evidence>
<feature type="compositionally biased region" description="Basic and acidic residues" evidence="6">
    <location>
        <begin position="383"/>
        <end position="397"/>
    </location>
</feature>
<dbReference type="EC" id="3.6.4.13" evidence="9"/>
<feature type="compositionally biased region" description="Polar residues" evidence="6">
    <location>
        <begin position="2170"/>
        <end position="2186"/>
    </location>
</feature>
<dbReference type="SMART" id="SM00487">
    <property type="entry name" value="DEXDc"/>
    <property type="match status" value="2"/>
</dbReference>
<evidence type="ECO:0000313" key="10">
    <source>
        <dbReference type="Proteomes" id="UP001151518"/>
    </source>
</evidence>
<dbReference type="PANTHER" id="PTHR47961:SF13">
    <property type="entry name" value="ACTIVATING SIGNAL COINTEGRATOR 1 COMPLEX SUBUNIT 3"/>
    <property type="match status" value="1"/>
</dbReference>
<dbReference type="InterPro" id="IPR057842">
    <property type="entry name" value="WH_MER3"/>
</dbReference>
<dbReference type="SUPFAM" id="SSF52540">
    <property type="entry name" value="P-loop containing nucleoside triphosphate hydrolases"/>
    <property type="match status" value="4"/>
</dbReference>
<dbReference type="FunFam" id="1.10.3380.10:FF:000001">
    <property type="entry name" value="U5 small nuclear ribonucleoprotein helicase"/>
    <property type="match status" value="1"/>
</dbReference>
<dbReference type="Pfam" id="PF02889">
    <property type="entry name" value="Sec63"/>
    <property type="match status" value="2"/>
</dbReference>
<dbReference type="CDD" id="cd18795">
    <property type="entry name" value="SF2_C_Ski2"/>
    <property type="match status" value="2"/>
</dbReference>
<dbReference type="PROSITE" id="PS51194">
    <property type="entry name" value="HELICASE_CTER"/>
    <property type="match status" value="2"/>
</dbReference>
<dbReference type="CDD" id="cd18020">
    <property type="entry name" value="DEXHc_ASCC3_1"/>
    <property type="match status" value="1"/>
</dbReference>
<dbReference type="OrthoDB" id="5575at2759"/>
<dbReference type="GO" id="GO:0006397">
    <property type="term" value="P:mRNA processing"/>
    <property type="evidence" value="ECO:0007669"/>
    <property type="project" value="UniProtKB-ARBA"/>
</dbReference>
<dbReference type="PROSITE" id="PS51192">
    <property type="entry name" value="HELICASE_ATP_BIND_1"/>
    <property type="match status" value="2"/>
</dbReference>
<dbReference type="InterPro" id="IPR003593">
    <property type="entry name" value="AAA+_ATPase"/>
</dbReference>
<evidence type="ECO:0000256" key="6">
    <source>
        <dbReference type="SAM" id="MobiDB-lite"/>
    </source>
</evidence>
<dbReference type="InterPro" id="IPR050474">
    <property type="entry name" value="Hel308_SKI2-like"/>
</dbReference>
<dbReference type="InterPro" id="IPR041094">
    <property type="entry name" value="Brr2_helicase_PWI"/>
</dbReference>
<dbReference type="FunFam" id="3.40.50.300:FF:000102">
    <property type="entry name" value="RNA helicase, activating signal cointegrator 1"/>
    <property type="match status" value="1"/>
</dbReference>
<protein>
    <submittedName>
        <fullName evidence="9">Activating signal cointegrator 1 complex subunit 3</fullName>
        <ecNumber evidence="9">3.6.4.13</ecNumber>
    </submittedName>
</protein>
<dbReference type="FunFam" id="3.40.50.300:FF:000198">
    <property type="entry name" value="Activating signal cointegrator 1 complex subunit"/>
    <property type="match status" value="1"/>
</dbReference>
<dbReference type="GO" id="GO:0016787">
    <property type="term" value="F:hydrolase activity"/>
    <property type="evidence" value="ECO:0007669"/>
    <property type="project" value="UniProtKB-KW"/>
</dbReference>
<dbReference type="Pfam" id="PF23445">
    <property type="entry name" value="WHD_SNRNP200"/>
    <property type="match status" value="2"/>
</dbReference>
<evidence type="ECO:0000259" key="8">
    <source>
        <dbReference type="PROSITE" id="PS51194"/>
    </source>
</evidence>
<dbReference type="Gene3D" id="1.10.10.10">
    <property type="entry name" value="Winged helix-like DNA-binding domain superfamily/Winged helix DNA-binding domain"/>
    <property type="match status" value="2"/>
</dbReference>
<dbReference type="Gene3D" id="1.10.150.20">
    <property type="entry name" value="5' to 3' exonuclease, C-terminal subdomain"/>
    <property type="match status" value="1"/>
</dbReference>
<dbReference type="Gene3D" id="3.40.50.300">
    <property type="entry name" value="P-loop containing nucleotide triphosphate hydrolases"/>
    <property type="match status" value="4"/>
</dbReference>
<keyword evidence="2" id="KW-0547">Nucleotide-binding</keyword>
<dbReference type="FunFam" id="1.10.10.10:FF:000024">
    <property type="entry name" value="U5 small nuclear ribonucleoprotein helicase"/>
    <property type="match status" value="1"/>
</dbReference>
<feature type="domain" description="Helicase C-terminal" evidence="8">
    <location>
        <begin position="733"/>
        <end position="930"/>
    </location>
</feature>
<dbReference type="SUPFAM" id="SSF158702">
    <property type="entry name" value="Sec63 N-terminal domain-like"/>
    <property type="match status" value="2"/>
</dbReference>
<dbReference type="GO" id="GO:0032991">
    <property type="term" value="C:protein-containing complex"/>
    <property type="evidence" value="ECO:0007669"/>
    <property type="project" value="UniProtKB-ARBA"/>
</dbReference>
<dbReference type="PANTHER" id="PTHR47961">
    <property type="entry name" value="DNA POLYMERASE THETA, PUTATIVE (AFU_ORTHOLOGUE AFUA_1G05260)-RELATED"/>
    <property type="match status" value="1"/>
</dbReference>
<accession>A0A9W8KZP7</accession>
<keyword evidence="4" id="KW-0347">Helicase</keyword>
<keyword evidence="3 9" id="KW-0378">Hydrolase</keyword>
<dbReference type="FunFam" id="1.10.10.10:FF:000012">
    <property type="entry name" value="U5 small nuclear ribonucleoprotein helicase"/>
    <property type="match status" value="1"/>
</dbReference>
<feature type="region of interest" description="Disordered" evidence="6">
    <location>
        <begin position="345"/>
        <end position="405"/>
    </location>
</feature>
<dbReference type="InterPro" id="IPR036390">
    <property type="entry name" value="WH_DNA-bd_sf"/>
</dbReference>
<dbReference type="Proteomes" id="UP001151518">
    <property type="component" value="Unassembled WGS sequence"/>
</dbReference>
<dbReference type="FunFam" id="3.40.50.300:FF:000062">
    <property type="entry name" value="U5 small nuclear ribonucleoprotein helicase"/>
    <property type="match status" value="1"/>
</dbReference>
<gene>
    <name evidence="9" type="primary">mug81</name>
    <name evidence="9" type="ORF">GGI25_001244</name>
</gene>
<dbReference type="Gene3D" id="2.60.40.150">
    <property type="entry name" value="C2 domain"/>
    <property type="match status" value="2"/>
</dbReference>
<evidence type="ECO:0000256" key="5">
    <source>
        <dbReference type="ARBA" id="ARBA00022840"/>
    </source>
</evidence>
<dbReference type="SMART" id="SM00382">
    <property type="entry name" value="AAA"/>
    <property type="match status" value="2"/>
</dbReference>
<dbReference type="Pfam" id="PF18149">
    <property type="entry name" value="Helicase_PWI"/>
    <property type="match status" value="1"/>
</dbReference>
<feature type="region of interest" description="Disordered" evidence="6">
    <location>
        <begin position="2170"/>
        <end position="2207"/>
    </location>
</feature>
<feature type="region of interest" description="Disordered" evidence="6">
    <location>
        <begin position="50"/>
        <end position="120"/>
    </location>
</feature>
<dbReference type="InterPro" id="IPR014001">
    <property type="entry name" value="Helicase_ATP-bd"/>
</dbReference>
<dbReference type="SMART" id="SM00490">
    <property type="entry name" value="HELICc"/>
    <property type="match status" value="2"/>
</dbReference>
<name>A0A9W8KZP7_9FUNG</name>
<evidence type="ECO:0000313" key="9">
    <source>
        <dbReference type="EMBL" id="KAJ2679793.1"/>
    </source>
</evidence>
<dbReference type="PIRSF" id="PIRSF039073">
    <property type="entry name" value="BRR2"/>
    <property type="match status" value="1"/>
</dbReference>
<organism evidence="9 10">
    <name type="scientific">Coemansia spiralis</name>
    <dbReference type="NCBI Taxonomy" id="417178"/>
    <lineage>
        <taxon>Eukaryota</taxon>
        <taxon>Fungi</taxon>
        <taxon>Fungi incertae sedis</taxon>
        <taxon>Zoopagomycota</taxon>
        <taxon>Kickxellomycotina</taxon>
        <taxon>Kickxellomycetes</taxon>
        <taxon>Kickxellales</taxon>
        <taxon>Kickxellaceae</taxon>
        <taxon>Coemansia</taxon>
    </lineage>
</organism>
<dbReference type="Pfam" id="PF00271">
    <property type="entry name" value="Helicase_C"/>
    <property type="match status" value="2"/>
</dbReference>
<proteinExistence type="predicted"/>
<dbReference type="InterPro" id="IPR001650">
    <property type="entry name" value="Helicase_C-like"/>
</dbReference>
<dbReference type="InterPro" id="IPR035892">
    <property type="entry name" value="C2_domain_sf"/>
</dbReference>
<dbReference type="SMART" id="SM00973">
    <property type="entry name" value="Sec63"/>
    <property type="match status" value="2"/>
</dbReference>
<comment type="caution">
    <text evidence="9">The sequence shown here is derived from an EMBL/GenBank/DDBJ whole genome shotgun (WGS) entry which is preliminary data.</text>
</comment>
<dbReference type="GO" id="GO:0005524">
    <property type="term" value="F:ATP binding"/>
    <property type="evidence" value="ECO:0007669"/>
    <property type="project" value="UniProtKB-KW"/>
</dbReference>